<keyword evidence="1" id="KW-0472">Membrane</keyword>
<reference evidence="2 3" key="1">
    <citation type="submission" date="2018-06" db="EMBL/GenBank/DDBJ databases">
        <authorList>
            <consortium name="Pathogen Informatics"/>
            <person name="Doyle S."/>
        </authorList>
    </citation>
    <scope>NUCLEOTIDE SEQUENCE [LARGE SCALE GENOMIC DNA]</scope>
    <source>
        <strain evidence="2 3">NCTC8622</strain>
    </source>
</reference>
<proteinExistence type="predicted"/>
<gene>
    <name evidence="2" type="ORF">NCTC8622_03481</name>
</gene>
<protein>
    <submittedName>
        <fullName evidence="2">Uncharacterized protein</fullName>
    </submittedName>
</protein>
<dbReference type="Proteomes" id="UP000254079">
    <property type="component" value="Unassembled WGS sequence"/>
</dbReference>
<accession>A0A376U6S2</accession>
<dbReference type="EMBL" id="UGCP01000002">
    <property type="protein sequence ID" value="STI84421.1"/>
    <property type="molecule type" value="Genomic_DNA"/>
</dbReference>
<evidence type="ECO:0000313" key="3">
    <source>
        <dbReference type="Proteomes" id="UP000254079"/>
    </source>
</evidence>
<evidence type="ECO:0000256" key="1">
    <source>
        <dbReference type="SAM" id="Phobius"/>
    </source>
</evidence>
<sequence length="59" mass="6174">MLLRKTGETVAQITPQRVGQAFIAALAAAFTLTTGGIYRFVNGANHFANGDAAGILPNR</sequence>
<name>A0A376U6S2_ECOLX</name>
<organism evidence="2 3">
    <name type="scientific">Escherichia coli</name>
    <dbReference type="NCBI Taxonomy" id="562"/>
    <lineage>
        <taxon>Bacteria</taxon>
        <taxon>Pseudomonadati</taxon>
        <taxon>Pseudomonadota</taxon>
        <taxon>Gammaproteobacteria</taxon>
        <taxon>Enterobacterales</taxon>
        <taxon>Enterobacteriaceae</taxon>
        <taxon>Escherichia</taxon>
    </lineage>
</organism>
<dbReference type="AlphaFoldDB" id="A0A376U6S2"/>
<evidence type="ECO:0000313" key="2">
    <source>
        <dbReference type="EMBL" id="STI84421.1"/>
    </source>
</evidence>
<keyword evidence="1" id="KW-1133">Transmembrane helix</keyword>
<feature type="transmembrane region" description="Helical" evidence="1">
    <location>
        <begin position="21"/>
        <end position="41"/>
    </location>
</feature>
<keyword evidence="1" id="KW-0812">Transmembrane</keyword>